<name>A0AAU7Z3S4_9BACT</name>
<dbReference type="InterPro" id="IPR018697">
    <property type="entry name" value="DUF2199"/>
</dbReference>
<accession>A0AAU7Z3S4</accession>
<reference evidence="1" key="1">
    <citation type="submission" date="2023-08" db="EMBL/GenBank/DDBJ databases">
        <authorList>
            <person name="Messyasz A."/>
            <person name="Mannisto M.K."/>
            <person name="Kerkhof L.J."/>
            <person name="Haggblom M."/>
        </authorList>
    </citation>
    <scope>NUCLEOTIDE SEQUENCE</scope>
    <source>
        <strain evidence="1">M8UP39</strain>
    </source>
</reference>
<dbReference type="Pfam" id="PF09965">
    <property type="entry name" value="DUF2199"/>
    <property type="match status" value="1"/>
</dbReference>
<organism evidence="1">
    <name type="scientific">Tunturiibacter gelidiferens</name>
    <dbReference type="NCBI Taxonomy" id="3069689"/>
    <lineage>
        <taxon>Bacteria</taxon>
        <taxon>Pseudomonadati</taxon>
        <taxon>Acidobacteriota</taxon>
        <taxon>Terriglobia</taxon>
        <taxon>Terriglobales</taxon>
        <taxon>Acidobacteriaceae</taxon>
        <taxon>Tunturiibacter</taxon>
    </lineage>
</organism>
<protein>
    <submittedName>
        <fullName evidence="1">DUF2199 domain-containing protein</fullName>
    </submittedName>
</protein>
<dbReference type="EMBL" id="CP132938">
    <property type="protein sequence ID" value="XCB23605.1"/>
    <property type="molecule type" value="Genomic_DNA"/>
</dbReference>
<dbReference type="KEGG" id="tgi:RBB81_06695"/>
<evidence type="ECO:0000313" key="1">
    <source>
        <dbReference type="EMBL" id="XCB23605.1"/>
    </source>
</evidence>
<sequence>MSIKSESGFGCSVCGEHHVLSLSYSVKAPLAVGAIAVEELDQRVVITPDQCVVDGKDFYLRGRILVPVIGLEEPFVWGIWAEVSPKNFVRTNELWAVEGREKEAPFPGWLNSQLPVFGDTYNLEVSVQTQPVGQRPYFTVVDQDHPLAEEQRDGITMERVEEIAVRMLHPD</sequence>
<gene>
    <name evidence="1" type="ORF">RBB81_06695</name>
</gene>
<reference evidence="1" key="2">
    <citation type="journal article" date="2024" name="Environ. Microbiol.">
        <title>Genome analysis and description of Tunturibacter gen. nov. expands the diversity of Terriglobia in tundra soils.</title>
        <authorList>
            <person name="Messyasz A."/>
            <person name="Mannisto M.K."/>
            <person name="Kerkhof L.J."/>
            <person name="Haggblom M.M."/>
        </authorList>
    </citation>
    <scope>NUCLEOTIDE SEQUENCE</scope>
    <source>
        <strain evidence="1">M8UP39</strain>
    </source>
</reference>
<dbReference type="RefSeq" id="WP_353073153.1">
    <property type="nucleotide sequence ID" value="NZ_CP132938.1"/>
</dbReference>
<proteinExistence type="predicted"/>
<dbReference type="AlphaFoldDB" id="A0AAU7Z3S4"/>